<dbReference type="SMART" id="SM00283">
    <property type="entry name" value="MA"/>
    <property type="match status" value="1"/>
</dbReference>
<dbReference type="InterPro" id="IPR029151">
    <property type="entry name" value="Sensor-like_sf"/>
</dbReference>
<dbReference type="CDD" id="cd12912">
    <property type="entry name" value="PDC2_MCP_like"/>
    <property type="match status" value="1"/>
</dbReference>
<dbReference type="Gene3D" id="1.10.287.950">
    <property type="entry name" value="Methyl-accepting chemotaxis protein"/>
    <property type="match status" value="1"/>
</dbReference>
<dbReference type="SUPFAM" id="SSF103190">
    <property type="entry name" value="Sensory domain-like"/>
    <property type="match status" value="1"/>
</dbReference>
<evidence type="ECO:0000256" key="7">
    <source>
        <dbReference type="ARBA" id="ARBA00023224"/>
    </source>
</evidence>
<keyword evidence="3" id="KW-0145">Chemotaxis</keyword>
<evidence type="ECO:0000256" key="3">
    <source>
        <dbReference type="ARBA" id="ARBA00022500"/>
    </source>
</evidence>
<name>A0ABS9JZL6_9RHOO</name>
<dbReference type="Pfam" id="PF02743">
    <property type="entry name" value="dCache_1"/>
    <property type="match status" value="1"/>
</dbReference>
<dbReference type="Pfam" id="PF00672">
    <property type="entry name" value="HAMP"/>
    <property type="match status" value="1"/>
</dbReference>
<dbReference type="Proteomes" id="UP001165384">
    <property type="component" value="Unassembled WGS sequence"/>
</dbReference>
<comment type="caution">
    <text evidence="13">The sequence shown here is derived from an EMBL/GenBank/DDBJ whole genome shotgun (WGS) entry which is preliminary data.</text>
</comment>
<feature type="domain" description="HAMP" evidence="12">
    <location>
        <begin position="295"/>
        <end position="349"/>
    </location>
</feature>
<dbReference type="PANTHER" id="PTHR32089:SF112">
    <property type="entry name" value="LYSOZYME-LIKE PROTEIN-RELATED"/>
    <property type="match status" value="1"/>
</dbReference>
<organism evidence="13 14">
    <name type="scientific">Dechloromonas hankyongensis</name>
    <dbReference type="NCBI Taxonomy" id="2908002"/>
    <lineage>
        <taxon>Bacteria</taxon>
        <taxon>Pseudomonadati</taxon>
        <taxon>Pseudomonadota</taxon>
        <taxon>Betaproteobacteria</taxon>
        <taxon>Rhodocyclales</taxon>
        <taxon>Azonexaceae</taxon>
        <taxon>Dechloromonas</taxon>
    </lineage>
</organism>
<evidence type="ECO:0000259" key="12">
    <source>
        <dbReference type="PROSITE" id="PS50885"/>
    </source>
</evidence>
<dbReference type="SUPFAM" id="SSF58104">
    <property type="entry name" value="Methyl-accepting chemotaxis protein (MCP) signaling domain"/>
    <property type="match status" value="1"/>
</dbReference>
<dbReference type="EMBL" id="JAKLTN010000001">
    <property type="protein sequence ID" value="MCG2576321.1"/>
    <property type="molecule type" value="Genomic_DNA"/>
</dbReference>
<keyword evidence="7 9" id="KW-0807">Transducer</keyword>
<evidence type="ECO:0000256" key="4">
    <source>
        <dbReference type="ARBA" id="ARBA00022692"/>
    </source>
</evidence>
<comment type="subcellular location">
    <subcellularLocation>
        <location evidence="1">Cell membrane</location>
        <topology evidence="1">Multi-pass membrane protein</topology>
    </subcellularLocation>
</comment>
<evidence type="ECO:0000256" key="8">
    <source>
        <dbReference type="ARBA" id="ARBA00029447"/>
    </source>
</evidence>
<dbReference type="CDD" id="cd06225">
    <property type="entry name" value="HAMP"/>
    <property type="match status" value="1"/>
</dbReference>
<dbReference type="Pfam" id="PF00015">
    <property type="entry name" value="MCPsignal"/>
    <property type="match status" value="1"/>
</dbReference>
<evidence type="ECO:0000256" key="5">
    <source>
        <dbReference type="ARBA" id="ARBA00022989"/>
    </source>
</evidence>
<protein>
    <submittedName>
        <fullName evidence="13">Methyl-accepting chemotaxis protein</fullName>
    </submittedName>
</protein>
<evidence type="ECO:0000256" key="1">
    <source>
        <dbReference type="ARBA" id="ARBA00004651"/>
    </source>
</evidence>
<evidence type="ECO:0000256" key="2">
    <source>
        <dbReference type="ARBA" id="ARBA00022475"/>
    </source>
</evidence>
<evidence type="ECO:0000259" key="11">
    <source>
        <dbReference type="PROSITE" id="PS50111"/>
    </source>
</evidence>
<dbReference type="InterPro" id="IPR033479">
    <property type="entry name" value="dCache_1"/>
</dbReference>
<keyword evidence="6 10" id="KW-0472">Membrane</keyword>
<sequence length="626" mass="66433">MSLKKRLLVFVSVLIAITIGLLASLSYQRMRSEILAGVEDELNAAISGNRHAIAQWLTQRRDVIAAAAARAGEVDEPRPALIQGKEAGRFEQTFAGYADKRMLYHLTDKRPPEGYDPTARPWYKLAGEARATVVTAPYVFASTKKLGITVASPILRQGQQIGVAGGDVVLEEVSSVVAGIRLRGNGLAFLATRDGKIVAHPKADAVLKPVGEIMPGFDTAQLALASDNTRLQEMQIDGRTAYVDLSPVPGSDWVLGSVIDKETILSPLNSLIATLSIAGLAIGLGGVLFASYALNRLLGGVTRLRDALLEISTGQGDLTRRLNVDSSDEIGQTAEAFNRFIDSLRKMFIEVRENADTLHAELSSLNDLTRKVSADSERQAEASSSTAATIEQITVSINHIADNASSGEAIAVQTGRVSRQSAEAVTALATGIRHIASEVEQLSSTLGGLGRRSTEMNAIIGVIRDIADQTNLLALNAAIEAARAGEAGRGFAVVADEVRKLAERTAKATVEIGSLIESTHGEIQSALSGMSQTQRSVHAGVESSHAVASQIGSIQTDVASLIESIRDIADATREQSAATTDMARAAELANRMSMDTDEAVQSATRTVNQLSALSQRLNALVGRFLL</sequence>
<dbReference type="CDD" id="cd11386">
    <property type="entry name" value="MCP_signal"/>
    <property type="match status" value="1"/>
</dbReference>
<reference evidence="13" key="1">
    <citation type="submission" date="2022-01" db="EMBL/GenBank/DDBJ databases">
        <authorList>
            <person name="Jo J.-H."/>
            <person name="Im W.-T."/>
        </authorList>
    </citation>
    <scope>NUCLEOTIDE SEQUENCE</scope>
    <source>
        <strain evidence="13">XY25</strain>
    </source>
</reference>
<evidence type="ECO:0000256" key="10">
    <source>
        <dbReference type="SAM" id="Phobius"/>
    </source>
</evidence>
<dbReference type="InterPro" id="IPR004089">
    <property type="entry name" value="MCPsignal_dom"/>
</dbReference>
<proteinExistence type="inferred from homology"/>
<dbReference type="PROSITE" id="PS50885">
    <property type="entry name" value="HAMP"/>
    <property type="match status" value="1"/>
</dbReference>
<feature type="transmembrane region" description="Helical" evidence="10">
    <location>
        <begin position="7"/>
        <end position="27"/>
    </location>
</feature>
<accession>A0ABS9JZL6</accession>
<evidence type="ECO:0000313" key="13">
    <source>
        <dbReference type="EMBL" id="MCG2576321.1"/>
    </source>
</evidence>
<evidence type="ECO:0000256" key="6">
    <source>
        <dbReference type="ARBA" id="ARBA00023136"/>
    </source>
</evidence>
<dbReference type="PANTHER" id="PTHR32089">
    <property type="entry name" value="METHYL-ACCEPTING CHEMOTAXIS PROTEIN MCPB"/>
    <property type="match status" value="1"/>
</dbReference>
<dbReference type="RefSeq" id="WP_275708119.1">
    <property type="nucleotide sequence ID" value="NZ_JAKLTN010000001.1"/>
</dbReference>
<dbReference type="PROSITE" id="PS50111">
    <property type="entry name" value="CHEMOTAXIS_TRANSDUC_2"/>
    <property type="match status" value="1"/>
</dbReference>
<evidence type="ECO:0000313" key="14">
    <source>
        <dbReference type="Proteomes" id="UP001165384"/>
    </source>
</evidence>
<dbReference type="CDD" id="cd12913">
    <property type="entry name" value="PDC1_MCP_like"/>
    <property type="match status" value="1"/>
</dbReference>
<keyword evidence="4 10" id="KW-0812">Transmembrane</keyword>
<keyword evidence="14" id="KW-1185">Reference proteome</keyword>
<feature type="domain" description="Methyl-accepting transducer" evidence="11">
    <location>
        <begin position="354"/>
        <end position="590"/>
    </location>
</feature>
<gene>
    <name evidence="13" type="ORF">LZ012_04860</name>
</gene>
<dbReference type="SMART" id="SM00304">
    <property type="entry name" value="HAMP"/>
    <property type="match status" value="1"/>
</dbReference>
<comment type="similarity">
    <text evidence="8">Belongs to the methyl-accepting chemotaxis (MCP) protein family.</text>
</comment>
<evidence type="ECO:0000256" key="9">
    <source>
        <dbReference type="PROSITE-ProRule" id="PRU00284"/>
    </source>
</evidence>
<keyword evidence="2" id="KW-1003">Cell membrane</keyword>
<keyword evidence="5 10" id="KW-1133">Transmembrane helix</keyword>
<dbReference type="Gene3D" id="3.30.450.20">
    <property type="entry name" value="PAS domain"/>
    <property type="match status" value="2"/>
</dbReference>
<dbReference type="InterPro" id="IPR003660">
    <property type="entry name" value="HAMP_dom"/>
</dbReference>